<sequence>MSKFKFTDLKSIPGKIELAKQFYRSRQARLAQSKSPRATDINERIRSLQKLYWAVKDNEERLIAAASKDFHRARSETLTIELVPLYNNILYLIKNMKKEIEPKKIKVSLLAHWFGTTFVEKIALGTVLVISPFNFPILLALDPLAGAIAGGNSVVFKPSELTPACAEVMEEICNEAFEKGQVETVQGGAEETSALVESGKFDKIFYTGSTTVGTIIAEKAAKSLTPCVLELGGKSPVFISPNLPKSQWETAIRRIYYSSMGNAGQICVAADYVLCPDSIYDEFVDSCKKVLNEFYPSVTSDTEYTHMIHERAYNRIQTVIETTKGQKTVAQHSDNLPPLCIPPTIISDVSWDDPSMTGENFGPILPIMRYTDLDETIDTLIKRFDTPLVQYIFTNSKDEIDHILTRIRSGACVVNDTLLHVGIEEAPFGGIGTSGYGNYHGPYTFKTFTHERTIFKQPFWVDLLIYVRYPPFDKLNTRISQISLEDKPNFDRNGRRIYGIKNIGIILTSGVLLGFLINAMM</sequence>
<dbReference type="Gene3D" id="3.40.309.10">
    <property type="entry name" value="Aldehyde Dehydrogenase, Chain A, domain 2"/>
    <property type="match status" value="1"/>
</dbReference>
<dbReference type="InterPro" id="IPR029510">
    <property type="entry name" value="Ald_DH_CS_GLU"/>
</dbReference>
<dbReference type="PROSITE" id="PS00687">
    <property type="entry name" value="ALDEHYDE_DEHYDR_GLU"/>
    <property type="match status" value="1"/>
</dbReference>
<keyword evidence="7" id="KW-1133">Transmembrane helix</keyword>
<dbReference type="Pfam" id="PF00171">
    <property type="entry name" value="Aldedh"/>
    <property type="match status" value="1"/>
</dbReference>
<dbReference type="PIRSF" id="PIRSF036492">
    <property type="entry name" value="ALDH"/>
    <property type="match status" value="1"/>
</dbReference>
<accession>Q6CVF0</accession>
<keyword evidence="7" id="KW-0472">Membrane</keyword>
<evidence type="ECO:0000256" key="4">
    <source>
        <dbReference type="PIRSR" id="PIRSR036492-1"/>
    </source>
</evidence>
<dbReference type="PaxDb" id="284590-Q6CVF0"/>
<dbReference type="OMA" id="KMFGDNP"/>
<proteinExistence type="inferred from homology"/>
<dbReference type="HOGENOM" id="CLU_005391_3_1_1"/>
<feature type="domain" description="Aldehyde dehydrogenase" evidence="8">
    <location>
        <begin position="27"/>
        <end position="454"/>
    </location>
</feature>
<evidence type="ECO:0000259" key="8">
    <source>
        <dbReference type="Pfam" id="PF00171"/>
    </source>
</evidence>
<dbReference type="EMBL" id="CR382122">
    <property type="protein sequence ID" value="CAH02482.1"/>
    <property type="molecule type" value="Genomic_DNA"/>
</dbReference>
<feature type="active site" evidence="4">
    <location>
        <position position="267"/>
    </location>
</feature>
<keyword evidence="7" id="KW-0812">Transmembrane</keyword>
<dbReference type="eggNOG" id="KOG2456">
    <property type="taxonomic scope" value="Eukaryota"/>
</dbReference>
<dbReference type="InterPro" id="IPR012394">
    <property type="entry name" value="Aldehyde_DH_NAD(P)"/>
</dbReference>
<keyword evidence="10" id="KW-1185">Reference proteome</keyword>
<dbReference type="GO" id="GO:0005737">
    <property type="term" value="C:cytoplasm"/>
    <property type="evidence" value="ECO:0007669"/>
    <property type="project" value="TreeGrafter"/>
</dbReference>
<dbReference type="Proteomes" id="UP000000598">
    <property type="component" value="Chromosome B"/>
</dbReference>
<feature type="transmembrane region" description="Helical" evidence="7">
    <location>
        <begin position="502"/>
        <end position="520"/>
    </location>
</feature>
<name>Q6CVF0_KLULA</name>
<keyword evidence="2 3" id="KW-0560">Oxidoreductase</keyword>
<dbReference type="InterPro" id="IPR016161">
    <property type="entry name" value="Ald_DH/histidinol_DH"/>
</dbReference>
<dbReference type="STRING" id="284590.Q6CVF0"/>
<organism evidence="9 10">
    <name type="scientific">Kluyveromyces lactis (strain ATCC 8585 / CBS 2359 / DSM 70799 / NBRC 1267 / NRRL Y-1140 / WM37)</name>
    <name type="common">Yeast</name>
    <name type="synonym">Candida sphaerica</name>
    <dbReference type="NCBI Taxonomy" id="284590"/>
    <lineage>
        <taxon>Eukaryota</taxon>
        <taxon>Fungi</taxon>
        <taxon>Dikarya</taxon>
        <taxon>Ascomycota</taxon>
        <taxon>Saccharomycotina</taxon>
        <taxon>Saccharomycetes</taxon>
        <taxon>Saccharomycetales</taxon>
        <taxon>Saccharomycetaceae</taxon>
        <taxon>Kluyveromyces</taxon>
    </lineage>
</organism>
<dbReference type="InterPro" id="IPR016162">
    <property type="entry name" value="Ald_DH_N"/>
</dbReference>
<evidence type="ECO:0000256" key="5">
    <source>
        <dbReference type="PROSITE-ProRule" id="PRU10007"/>
    </source>
</evidence>
<dbReference type="FunFam" id="3.40.605.10:FF:000004">
    <property type="entry name" value="Aldehyde dehydrogenase"/>
    <property type="match status" value="1"/>
</dbReference>
<comment type="similarity">
    <text evidence="1 3 6">Belongs to the aldehyde dehydrogenase family.</text>
</comment>
<evidence type="ECO:0000256" key="1">
    <source>
        <dbReference type="ARBA" id="ARBA00009986"/>
    </source>
</evidence>
<dbReference type="SUPFAM" id="SSF53720">
    <property type="entry name" value="ALDH-like"/>
    <property type="match status" value="1"/>
</dbReference>
<dbReference type="FunCoup" id="Q6CVF0">
    <property type="interactions" value="502"/>
</dbReference>
<evidence type="ECO:0000256" key="6">
    <source>
        <dbReference type="RuleBase" id="RU003345"/>
    </source>
</evidence>
<evidence type="ECO:0000256" key="7">
    <source>
        <dbReference type="SAM" id="Phobius"/>
    </source>
</evidence>
<dbReference type="GO" id="GO:0004029">
    <property type="term" value="F:aldehyde dehydrogenase (NAD+) activity"/>
    <property type="evidence" value="ECO:0007669"/>
    <property type="project" value="TreeGrafter"/>
</dbReference>
<feature type="active site" evidence="4 5">
    <location>
        <position position="230"/>
    </location>
</feature>
<dbReference type="AlphaFoldDB" id="Q6CVF0"/>
<dbReference type="GO" id="GO:0006081">
    <property type="term" value="P:aldehyde metabolic process"/>
    <property type="evidence" value="ECO:0007669"/>
    <property type="project" value="InterPro"/>
</dbReference>
<dbReference type="PANTHER" id="PTHR43570">
    <property type="entry name" value="ALDEHYDE DEHYDROGENASE"/>
    <property type="match status" value="1"/>
</dbReference>
<dbReference type="InParanoid" id="Q6CVF0"/>
<dbReference type="InterPro" id="IPR016163">
    <property type="entry name" value="Ald_DH_C"/>
</dbReference>
<dbReference type="KEGG" id="kla:KLLA0_B12540g"/>
<evidence type="ECO:0000313" key="9">
    <source>
        <dbReference type="EMBL" id="CAH02482.1"/>
    </source>
</evidence>
<dbReference type="CDD" id="cd07135">
    <property type="entry name" value="ALDH_F14-YMR110C"/>
    <property type="match status" value="1"/>
</dbReference>
<evidence type="ECO:0000256" key="3">
    <source>
        <dbReference type="PIRNR" id="PIRNR036492"/>
    </source>
</evidence>
<evidence type="ECO:0000256" key="2">
    <source>
        <dbReference type="ARBA" id="ARBA00023002"/>
    </source>
</evidence>
<dbReference type="PANTHER" id="PTHR43570:SF16">
    <property type="entry name" value="ALDEHYDE DEHYDROGENASE TYPE III, ISOFORM Q"/>
    <property type="match status" value="1"/>
</dbReference>
<dbReference type="Gene3D" id="3.40.605.10">
    <property type="entry name" value="Aldehyde Dehydrogenase, Chain A, domain 1"/>
    <property type="match status" value="1"/>
</dbReference>
<evidence type="ECO:0000313" key="10">
    <source>
        <dbReference type="Proteomes" id="UP000000598"/>
    </source>
</evidence>
<dbReference type="InterPro" id="IPR015590">
    <property type="entry name" value="Aldehyde_DH_dom"/>
</dbReference>
<protein>
    <recommendedName>
        <fullName evidence="3">Aldehyde dehydrogenase</fullName>
    </recommendedName>
</protein>
<reference evidence="9 10" key="1">
    <citation type="journal article" date="2004" name="Nature">
        <title>Genome evolution in yeasts.</title>
        <authorList>
            <consortium name="Genolevures"/>
            <person name="Dujon B."/>
            <person name="Sherman D."/>
            <person name="Fischer G."/>
            <person name="Durrens P."/>
            <person name="Casaregola S."/>
            <person name="Lafontaine I."/>
            <person name="de Montigny J."/>
            <person name="Marck C."/>
            <person name="Neuveglise C."/>
            <person name="Talla E."/>
            <person name="Goffard N."/>
            <person name="Frangeul L."/>
            <person name="Aigle M."/>
            <person name="Anthouard V."/>
            <person name="Babour A."/>
            <person name="Barbe V."/>
            <person name="Barnay S."/>
            <person name="Blanchin S."/>
            <person name="Beckerich J.M."/>
            <person name="Beyne E."/>
            <person name="Bleykasten C."/>
            <person name="Boisrame A."/>
            <person name="Boyer J."/>
            <person name="Cattolico L."/>
            <person name="Confanioleri F."/>
            <person name="de Daruvar A."/>
            <person name="Despons L."/>
            <person name="Fabre E."/>
            <person name="Fairhead C."/>
            <person name="Ferry-Dumazet H."/>
            <person name="Groppi A."/>
            <person name="Hantraye F."/>
            <person name="Hennequin C."/>
            <person name="Jauniaux N."/>
            <person name="Joyet P."/>
            <person name="Kachouri R."/>
            <person name="Kerrest A."/>
            <person name="Koszul R."/>
            <person name="Lemaire M."/>
            <person name="Lesur I."/>
            <person name="Ma L."/>
            <person name="Muller H."/>
            <person name="Nicaud J.M."/>
            <person name="Nikolski M."/>
            <person name="Oztas S."/>
            <person name="Ozier-Kalogeropoulos O."/>
            <person name="Pellenz S."/>
            <person name="Potier S."/>
            <person name="Richard G.F."/>
            <person name="Straub M.L."/>
            <person name="Suleau A."/>
            <person name="Swennene D."/>
            <person name="Tekaia F."/>
            <person name="Wesolowski-Louvel M."/>
            <person name="Westhof E."/>
            <person name="Wirth B."/>
            <person name="Zeniou-Meyer M."/>
            <person name="Zivanovic I."/>
            <person name="Bolotin-Fukuhara M."/>
            <person name="Thierry A."/>
            <person name="Bouchier C."/>
            <person name="Caudron B."/>
            <person name="Scarpelli C."/>
            <person name="Gaillardin C."/>
            <person name="Weissenbach J."/>
            <person name="Wincker P."/>
            <person name="Souciet J.L."/>
        </authorList>
    </citation>
    <scope>NUCLEOTIDE SEQUENCE [LARGE SCALE GENOMIC DNA]</scope>
    <source>
        <strain evidence="10">ATCC 8585 / CBS 2359 / DSM 70799 / NBRC 1267 / NRRL Y-1140 / WM37</strain>
    </source>
</reference>
<gene>
    <name evidence="9" type="ORF">KLLA0_B12540g</name>
</gene>